<evidence type="ECO:0000256" key="4">
    <source>
        <dbReference type="ARBA" id="ARBA00023002"/>
    </source>
</evidence>
<proteinExistence type="predicted"/>
<name>A0ABN8XEH1_9BACT</name>
<dbReference type="InterPro" id="IPR006094">
    <property type="entry name" value="Oxid_FAD_bind_N"/>
</dbReference>
<dbReference type="Gene3D" id="1.10.45.10">
    <property type="entry name" value="Vanillyl-alcohol Oxidase, Chain A, domain 4"/>
    <property type="match status" value="1"/>
</dbReference>
<dbReference type="Gene3D" id="3.30.465.10">
    <property type="match status" value="1"/>
</dbReference>
<protein>
    <submittedName>
        <fullName evidence="6">FAD/FMN-containing dehydrogenase</fullName>
    </submittedName>
</protein>
<evidence type="ECO:0000256" key="3">
    <source>
        <dbReference type="ARBA" id="ARBA00022827"/>
    </source>
</evidence>
<comment type="cofactor">
    <cofactor evidence="1">
        <name>FAD</name>
        <dbReference type="ChEBI" id="CHEBI:57692"/>
    </cofactor>
</comment>
<dbReference type="InterPro" id="IPR004113">
    <property type="entry name" value="FAD-bd_oxidored_4_C"/>
</dbReference>
<dbReference type="PROSITE" id="PS51387">
    <property type="entry name" value="FAD_PCMH"/>
    <property type="match status" value="1"/>
</dbReference>
<keyword evidence="4" id="KW-0560">Oxidoreductase</keyword>
<dbReference type="PANTHER" id="PTHR42934">
    <property type="entry name" value="GLYCOLATE OXIDASE SUBUNIT GLCD"/>
    <property type="match status" value="1"/>
</dbReference>
<evidence type="ECO:0000259" key="5">
    <source>
        <dbReference type="PROSITE" id="PS51387"/>
    </source>
</evidence>
<dbReference type="InterPro" id="IPR016166">
    <property type="entry name" value="FAD-bd_PCMH"/>
</dbReference>
<keyword evidence="7" id="KW-1185">Reference proteome</keyword>
<keyword evidence="3" id="KW-0274">FAD</keyword>
<dbReference type="PANTHER" id="PTHR42934:SF2">
    <property type="entry name" value="GLYCOLATE OXIDASE SUBUNIT GLCD"/>
    <property type="match status" value="1"/>
</dbReference>
<dbReference type="InterPro" id="IPR051914">
    <property type="entry name" value="FAD-linked_OxidoTrans_Type4"/>
</dbReference>
<keyword evidence="2" id="KW-0285">Flavoprotein</keyword>
<dbReference type="InterPro" id="IPR036318">
    <property type="entry name" value="FAD-bd_PCMH-like_sf"/>
</dbReference>
<accession>A0ABN8XEH1</accession>
<feature type="domain" description="FAD-binding PCMH-type" evidence="5">
    <location>
        <begin position="33"/>
        <end position="212"/>
    </location>
</feature>
<dbReference type="SUPFAM" id="SSF56176">
    <property type="entry name" value="FAD-binding/transporter-associated domain-like"/>
    <property type="match status" value="1"/>
</dbReference>
<evidence type="ECO:0000313" key="6">
    <source>
        <dbReference type="EMBL" id="CAI9084995.1"/>
    </source>
</evidence>
<dbReference type="Gene3D" id="3.30.70.2740">
    <property type="match status" value="1"/>
</dbReference>
<evidence type="ECO:0000313" key="7">
    <source>
        <dbReference type="Proteomes" id="UP001161497"/>
    </source>
</evidence>
<dbReference type="Proteomes" id="UP001161497">
    <property type="component" value="Chromosome"/>
</dbReference>
<dbReference type="RefSeq" id="WP_009061135.1">
    <property type="nucleotide sequence ID" value="NZ_JAHXRZ010000001.1"/>
</dbReference>
<organism evidence="6 7">
    <name type="scientific">Candidatus Methylacidiphilum fumarolicum</name>
    <dbReference type="NCBI Taxonomy" id="591154"/>
    <lineage>
        <taxon>Bacteria</taxon>
        <taxon>Pseudomonadati</taxon>
        <taxon>Verrucomicrobiota</taxon>
        <taxon>Methylacidiphilae</taxon>
        <taxon>Methylacidiphilales</taxon>
        <taxon>Methylacidiphilaceae</taxon>
        <taxon>Methylacidiphilum (ex Ratnadevi et al. 2023)</taxon>
    </lineage>
</organism>
<reference evidence="6" key="1">
    <citation type="submission" date="2023-03" db="EMBL/GenBank/DDBJ databases">
        <authorList>
            <person name="Cremers G."/>
            <person name="Picone N."/>
        </authorList>
    </citation>
    <scope>NUCLEOTIDE SEQUENCE</scope>
    <source>
        <strain evidence="6">Sample_alias</strain>
    </source>
</reference>
<dbReference type="EMBL" id="OX458932">
    <property type="protein sequence ID" value="CAI9084995.1"/>
    <property type="molecule type" value="Genomic_DNA"/>
</dbReference>
<dbReference type="Pfam" id="PF01565">
    <property type="entry name" value="FAD_binding_4"/>
    <property type="match status" value="1"/>
</dbReference>
<evidence type="ECO:0000256" key="1">
    <source>
        <dbReference type="ARBA" id="ARBA00001974"/>
    </source>
</evidence>
<dbReference type="Pfam" id="PF02913">
    <property type="entry name" value="FAD-oxidase_C"/>
    <property type="match status" value="1"/>
</dbReference>
<dbReference type="InterPro" id="IPR016164">
    <property type="entry name" value="FAD-linked_Oxase-like_C"/>
</dbReference>
<dbReference type="InterPro" id="IPR016171">
    <property type="entry name" value="Vanillyl_alc_oxidase_C-sub2"/>
</dbReference>
<dbReference type="InterPro" id="IPR016169">
    <property type="entry name" value="FAD-bd_PCMH_sub2"/>
</dbReference>
<gene>
    <name evidence="6" type="primary">glcD</name>
    <name evidence="6" type="ORF">MFUM_0613</name>
</gene>
<sequence length="453" mass="49687">MELWTEELHRLFPDKFSTSEEKLSKYATDAWLLSRAPDGVFFPESKEDVVALMQFAFSRGIYVTARGGGRGYVGGAVPVKGGVVVSFEKMNRVKEIHPIDGVAVVEPGVITGVLQAKVKEMGLFYPPDPASVMECTIGGNVATNAGGPRCLKYGVTRNYILGLEVVLSDGSVAKVGGRTIKNKTGFDLTSLFVGSEGMLGLVTEITLKLLPFPPLKACLSAYFERMDQAILCVNKILSSGVLPAALEIADRFTLQCAREFTKGEIPPFDAHILLETDGSIGAVHSDIEFFEKILREFQPKELTRAVGEEACEKLWESRRLFSMSLKASGLTKLNEDVTVPRSRLADLISLGEHLQRHYGLIVACFGHAGDGNIHVNLMVDWSKKENRDKAEEALNVLFDSVILWNGSITGEHGIGIAKLPWWNKAVSQQTRLLHEKIKKALDPKGILNPGKFV</sequence>
<dbReference type="SUPFAM" id="SSF55103">
    <property type="entry name" value="FAD-linked oxidases, C-terminal domain"/>
    <property type="match status" value="1"/>
</dbReference>
<evidence type="ECO:0000256" key="2">
    <source>
        <dbReference type="ARBA" id="ARBA00022630"/>
    </source>
</evidence>